<reference evidence="2" key="2">
    <citation type="submission" date="2015-01" db="EMBL/GenBank/DDBJ databases">
        <title>Evolutionary Origins and Diversification of the Mycorrhizal Mutualists.</title>
        <authorList>
            <consortium name="DOE Joint Genome Institute"/>
            <consortium name="Mycorrhizal Genomics Consortium"/>
            <person name="Kohler A."/>
            <person name="Kuo A."/>
            <person name="Nagy L.G."/>
            <person name="Floudas D."/>
            <person name="Copeland A."/>
            <person name="Barry K.W."/>
            <person name="Cichocki N."/>
            <person name="Veneault-Fourrey C."/>
            <person name="LaButti K."/>
            <person name="Lindquist E.A."/>
            <person name="Lipzen A."/>
            <person name="Lundell T."/>
            <person name="Morin E."/>
            <person name="Murat C."/>
            <person name="Riley R."/>
            <person name="Ohm R."/>
            <person name="Sun H."/>
            <person name="Tunlid A."/>
            <person name="Henrissat B."/>
            <person name="Grigoriev I.V."/>
            <person name="Hibbett D.S."/>
            <person name="Martin F."/>
        </authorList>
    </citation>
    <scope>NUCLEOTIDE SEQUENCE [LARGE SCALE GENOMIC DNA]</scope>
    <source>
        <strain evidence="2">441</strain>
    </source>
</reference>
<keyword evidence="2" id="KW-1185">Reference proteome</keyword>
<reference evidence="1 2" key="1">
    <citation type="submission" date="2014-04" db="EMBL/GenBank/DDBJ databases">
        <authorList>
            <consortium name="DOE Joint Genome Institute"/>
            <person name="Kuo A."/>
            <person name="Kohler A."/>
            <person name="Costa M.D."/>
            <person name="Nagy L.G."/>
            <person name="Floudas D."/>
            <person name="Copeland A."/>
            <person name="Barry K.W."/>
            <person name="Cichocki N."/>
            <person name="Veneault-Fourrey C."/>
            <person name="LaButti K."/>
            <person name="Lindquist E.A."/>
            <person name="Lipzen A."/>
            <person name="Lundell T."/>
            <person name="Morin E."/>
            <person name="Murat C."/>
            <person name="Sun H."/>
            <person name="Tunlid A."/>
            <person name="Henrissat B."/>
            <person name="Grigoriev I.V."/>
            <person name="Hibbett D.S."/>
            <person name="Martin F."/>
            <person name="Nordberg H.P."/>
            <person name="Cantor M.N."/>
            <person name="Hua S.X."/>
        </authorList>
    </citation>
    <scope>NUCLEOTIDE SEQUENCE [LARGE SCALE GENOMIC DNA]</scope>
    <source>
        <strain evidence="1 2">441</strain>
    </source>
</reference>
<dbReference type="HOGENOM" id="CLU_2813349_0_0_1"/>
<proteinExistence type="predicted"/>
<dbReference type="AlphaFoldDB" id="A0A0C9ZW23"/>
<organism evidence="1 2">
    <name type="scientific">Pisolithus microcarpus 441</name>
    <dbReference type="NCBI Taxonomy" id="765257"/>
    <lineage>
        <taxon>Eukaryota</taxon>
        <taxon>Fungi</taxon>
        <taxon>Dikarya</taxon>
        <taxon>Basidiomycota</taxon>
        <taxon>Agaricomycotina</taxon>
        <taxon>Agaricomycetes</taxon>
        <taxon>Agaricomycetidae</taxon>
        <taxon>Boletales</taxon>
        <taxon>Sclerodermatineae</taxon>
        <taxon>Pisolithaceae</taxon>
        <taxon>Pisolithus</taxon>
    </lineage>
</organism>
<protein>
    <submittedName>
        <fullName evidence="1">Uncharacterized protein</fullName>
    </submittedName>
</protein>
<gene>
    <name evidence="1" type="ORF">PISMIDRAFT_275021</name>
</gene>
<sequence length="67" mass="7199">MLADGQNPRHCQPHDIRISFLAETAPSRTAADHDLSASLCGAQPINSIAETPVPSPILLLWLRPTVS</sequence>
<name>A0A0C9ZW23_9AGAM</name>
<dbReference type="EMBL" id="KN833702">
    <property type="protein sequence ID" value="KIK26412.1"/>
    <property type="molecule type" value="Genomic_DNA"/>
</dbReference>
<evidence type="ECO:0000313" key="2">
    <source>
        <dbReference type="Proteomes" id="UP000054018"/>
    </source>
</evidence>
<accession>A0A0C9ZW23</accession>
<evidence type="ECO:0000313" key="1">
    <source>
        <dbReference type="EMBL" id="KIK26412.1"/>
    </source>
</evidence>
<dbReference type="Proteomes" id="UP000054018">
    <property type="component" value="Unassembled WGS sequence"/>
</dbReference>